<dbReference type="GO" id="GO:0005886">
    <property type="term" value="C:plasma membrane"/>
    <property type="evidence" value="ECO:0007669"/>
    <property type="project" value="UniProtKB-SubCell"/>
</dbReference>
<feature type="domain" description="MotA/TolQ/ExbB proton channel" evidence="8">
    <location>
        <begin position="67"/>
        <end position="172"/>
    </location>
</feature>
<keyword evidence="2" id="KW-1003">Cell membrane</keyword>
<feature type="transmembrane region" description="Helical" evidence="7">
    <location>
        <begin position="138"/>
        <end position="160"/>
    </location>
</feature>
<dbReference type="Proteomes" id="UP001141619">
    <property type="component" value="Unassembled WGS sequence"/>
</dbReference>
<evidence type="ECO:0000256" key="6">
    <source>
        <dbReference type="RuleBase" id="RU004057"/>
    </source>
</evidence>
<dbReference type="GO" id="GO:0017038">
    <property type="term" value="P:protein import"/>
    <property type="evidence" value="ECO:0007669"/>
    <property type="project" value="TreeGrafter"/>
</dbReference>
<dbReference type="InterPro" id="IPR050790">
    <property type="entry name" value="ExbB/TolQ_transport"/>
</dbReference>
<keyword evidence="6" id="KW-0813">Transport</keyword>
<feature type="transmembrane region" description="Helical" evidence="7">
    <location>
        <begin position="25"/>
        <end position="46"/>
    </location>
</feature>
<evidence type="ECO:0000313" key="10">
    <source>
        <dbReference type="Proteomes" id="UP001141619"/>
    </source>
</evidence>
<protein>
    <submittedName>
        <fullName evidence="9">MotA/TolQ/ExbB proton channel family protein</fullName>
    </submittedName>
</protein>
<evidence type="ECO:0000256" key="1">
    <source>
        <dbReference type="ARBA" id="ARBA00004651"/>
    </source>
</evidence>
<dbReference type="Pfam" id="PF01618">
    <property type="entry name" value="MotA_ExbB"/>
    <property type="match status" value="1"/>
</dbReference>
<evidence type="ECO:0000256" key="4">
    <source>
        <dbReference type="ARBA" id="ARBA00022989"/>
    </source>
</evidence>
<proteinExistence type="inferred from homology"/>
<keyword evidence="5 7" id="KW-0472">Membrane</keyword>
<dbReference type="AlphaFoldDB" id="A0A9X3TYL6"/>
<name>A0A9X3TYL6_9PROT</name>
<evidence type="ECO:0000256" key="7">
    <source>
        <dbReference type="SAM" id="Phobius"/>
    </source>
</evidence>
<evidence type="ECO:0000259" key="8">
    <source>
        <dbReference type="Pfam" id="PF01618"/>
    </source>
</evidence>
<dbReference type="PANTHER" id="PTHR30625">
    <property type="entry name" value="PROTEIN TOLQ"/>
    <property type="match status" value="1"/>
</dbReference>
<feature type="transmembrane region" description="Helical" evidence="7">
    <location>
        <begin position="98"/>
        <end position="118"/>
    </location>
</feature>
<evidence type="ECO:0000256" key="2">
    <source>
        <dbReference type="ARBA" id="ARBA00022475"/>
    </source>
</evidence>
<gene>
    <name evidence="9" type="ORF">NYP16_08195</name>
</gene>
<reference evidence="9" key="1">
    <citation type="submission" date="2022-08" db="EMBL/GenBank/DDBJ databases">
        <authorList>
            <person name="Vandamme P."/>
            <person name="Hettiarachchi A."/>
            <person name="Peeters C."/>
            <person name="Cnockaert M."/>
            <person name="Carlier A."/>
        </authorList>
    </citation>
    <scope>NUCLEOTIDE SEQUENCE</scope>
    <source>
        <strain evidence="9">LMG 31809</strain>
    </source>
</reference>
<comment type="caution">
    <text evidence="9">The sequence shown here is derived from an EMBL/GenBank/DDBJ whole genome shotgun (WGS) entry which is preliminary data.</text>
</comment>
<sequence length="179" mass="19489">MHDLPLSLIGGLTGIGQFMSRGGMIFFWLFAITCLLWAVIAERLMYYGAGSQRDIRRALDLWRGRKERKSWYARKIRAALLSQVGLNLTRGMTVVKTLTLLCPMVGLLGTMFALIALFDRIALVGAGNVSTLAGDLARAAIPAMAGMVVALSGVLAGFYLTRRAAQAVTLLEDRLGLDR</sequence>
<evidence type="ECO:0000313" key="9">
    <source>
        <dbReference type="EMBL" id="MDA5193929.1"/>
    </source>
</evidence>
<keyword evidence="3 7" id="KW-0812">Transmembrane</keyword>
<keyword evidence="10" id="KW-1185">Reference proteome</keyword>
<comment type="subcellular location">
    <subcellularLocation>
        <location evidence="1">Cell membrane</location>
        <topology evidence="1">Multi-pass membrane protein</topology>
    </subcellularLocation>
    <subcellularLocation>
        <location evidence="6">Membrane</location>
        <topology evidence="6">Multi-pass membrane protein</topology>
    </subcellularLocation>
</comment>
<evidence type="ECO:0000256" key="5">
    <source>
        <dbReference type="ARBA" id="ARBA00023136"/>
    </source>
</evidence>
<keyword evidence="6" id="KW-0653">Protein transport</keyword>
<dbReference type="RefSeq" id="WP_274943636.1">
    <property type="nucleotide sequence ID" value="NZ_JANWOI010000003.1"/>
</dbReference>
<accession>A0A9X3TYL6</accession>
<organism evidence="9 10">
    <name type="scientific">Govanella unica</name>
    <dbReference type="NCBI Taxonomy" id="2975056"/>
    <lineage>
        <taxon>Bacteria</taxon>
        <taxon>Pseudomonadati</taxon>
        <taxon>Pseudomonadota</taxon>
        <taxon>Alphaproteobacteria</taxon>
        <taxon>Emcibacterales</taxon>
        <taxon>Govanellaceae</taxon>
        <taxon>Govanella</taxon>
    </lineage>
</organism>
<dbReference type="InterPro" id="IPR002898">
    <property type="entry name" value="MotA_ExbB_proton_chnl"/>
</dbReference>
<comment type="similarity">
    <text evidence="6">Belongs to the exbB/tolQ family.</text>
</comment>
<reference evidence="9" key="2">
    <citation type="journal article" date="2023" name="Syst. Appl. Microbiol.">
        <title>Govania unica gen. nov., sp. nov., a rare biosphere bacterium that represents a novel family in the class Alphaproteobacteria.</title>
        <authorList>
            <person name="Vandamme P."/>
            <person name="Peeters C."/>
            <person name="Hettiarachchi A."/>
            <person name="Cnockaert M."/>
            <person name="Carlier A."/>
        </authorList>
    </citation>
    <scope>NUCLEOTIDE SEQUENCE</scope>
    <source>
        <strain evidence="9">LMG 31809</strain>
    </source>
</reference>
<evidence type="ECO:0000256" key="3">
    <source>
        <dbReference type="ARBA" id="ARBA00022692"/>
    </source>
</evidence>
<dbReference type="EMBL" id="JANWOI010000003">
    <property type="protein sequence ID" value="MDA5193929.1"/>
    <property type="molecule type" value="Genomic_DNA"/>
</dbReference>
<dbReference type="PANTHER" id="PTHR30625:SF18">
    <property type="entry name" value="TONB2 ENERGY TRANSDUCTION SYSTEM INNER MEMBRANE COMPONENT EXBB"/>
    <property type="match status" value="1"/>
</dbReference>
<keyword evidence="4 7" id="KW-1133">Transmembrane helix</keyword>